<protein>
    <submittedName>
        <fullName evidence="6">Aspartyl protease family protein 1</fullName>
    </submittedName>
</protein>
<name>A0A9R0HUU9_SPIOL</name>
<comment type="similarity">
    <text evidence="1">Belongs to the peptidase A1 family.</text>
</comment>
<feature type="active site" evidence="2">
    <location>
        <position position="124"/>
    </location>
</feature>
<feature type="chain" id="PRO_5047515418" evidence="3">
    <location>
        <begin position="28"/>
        <end position="509"/>
    </location>
</feature>
<keyword evidence="6" id="KW-0645">Protease</keyword>
<sequence length="509" mass="55795">MGYCKLTYGLIMVFVLMLSLTCQICNGSEAFGFDILHRFSDPAKAIFNIDNEFFPEKETVDYYAAMVHRDRVFHGRRLAGGTDNDTPLTFASGNTTFHISALGFLYYANVSVGTPESWFLVALDTGSHLFWLPCDCVPNCVTRLQFSSNEVLDFNLYSLRTSSTGSQLECSSPYCQNSISCDPSEINCPYGVAYLQANTSSSGYLVEDVLHLSLNSNSSTRTNARIPFGCGVRQTGSFLETAAPNGLLGLTMDPVSLPSVLASQNLTSNSYSMCFTGDGVGKIIFGDRDSNEQGETPLDPNDLLNLYNVSITHISMGTNVSATNFTVIMDTGTSFTHLTDPAYSLLSEKFNSQINDQRLEAHPDNPFEFCYISTLSMDEVTAPTINLTMRGGDIFTVIDPAIYLDSGDGRSVYCLAVLKSDSGEDDINIVGENFMTGYRIVFDHERMVFGWKAHDCGEVVHVSPRPPFYGPPMLGRSPFGSGAPSALTHSFLYICIILVQILSVQQIII</sequence>
<dbReference type="Proteomes" id="UP000813463">
    <property type="component" value="Chromosome 3"/>
</dbReference>
<dbReference type="KEGG" id="soe:110777074"/>
<dbReference type="PROSITE" id="PS51767">
    <property type="entry name" value="PEPTIDASE_A1"/>
    <property type="match status" value="1"/>
</dbReference>
<dbReference type="InterPro" id="IPR032861">
    <property type="entry name" value="TAXi_N"/>
</dbReference>
<dbReference type="GO" id="GO:0006508">
    <property type="term" value="P:proteolysis"/>
    <property type="evidence" value="ECO:0007669"/>
    <property type="project" value="UniProtKB-KW"/>
</dbReference>
<dbReference type="InterPro" id="IPR001461">
    <property type="entry name" value="Aspartic_peptidase_A1"/>
</dbReference>
<evidence type="ECO:0000256" key="2">
    <source>
        <dbReference type="PIRSR" id="PIRSR601461-1"/>
    </source>
</evidence>
<dbReference type="RefSeq" id="XP_021837377.2">
    <property type="nucleotide sequence ID" value="XM_021981685.2"/>
</dbReference>
<keyword evidence="6" id="KW-0378">Hydrolase</keyword>
<dbReference type="InterPro" id="IPR032799">
    <property type="entry name" value="TAXi_C"/>
</dbReference>
<feature type="domain" description="Peptidase A1" evidence="4">
    <location>
        <begin position="106"/>
        <end position="452"/>
    </location>
</feature>
<dbReference type="GO" id="GO:0004190">
    <property type="term" value="F:aspartic-type endopeptidase activity"/>
    <property type="evidence" value="ECO:0007669"/>
    <property type="project" value="InterPro"/>
</dbReference>
<dbReference type="Pfam" id="PF14541">
    <property type="entry name" value="TAXi_C"/>
    <property type="match status" value="1"/>
</dbReference>
<gene>
    <name evidence="6" type="primary">LOC110777074</name>
</gene>
<dbReference type="AlphaFoldDB" id="A0A9R0HUU9"/>
<evidence type="ECO:0000256" key="1">
    <source>
        <dbReference type="ARBA" id="ARBA00007447"/>
    </source>
</evidence>
<feature type="signal peptide" evidence="3">
    <location>
        <begin position="1"/>
        <end position="27"/>
    </location>
</feature>
<accession>A0A9R0HUU9</accession>
<organism evidence="5 6">
    <name type="scientific">Spinacia oleracea</name>
    <name type="common">Spinach</name>
    <dbReference type="NCBI Taxonomy" id="3562"/>
    <lineage>
        <taxon>Eukaryota</taxon>
        <taxon>Viridiplantae</taxon>
        <taxon>Streptophyta</taxon>
        <taxon>Embryophyta</taxon>
        <taxon>Tracheophyta</taxon>
        <taxon>Spermatophyta</taxon>
        <taxon>Magnoliopsida</taxon>
        <taxon>eudicotyledons</taxon>
        <taxon>Gunneridae</taxon>
        <taxon>Pentapetalae</taxon>
        <taxon>Caryophyllales</taxon>
        <taxon>Chenopodiaceae</taxon>
        <taxon>Chenopodioideae</taxon>
        <taxon>Anserineae</taxon>
        <taxon>Spinacia</taxon>
    </lineage>
</organism>
<dbReference type="PANTHER" id="PTHR13683">
    <property type="entry name" value="ASPARTYL PROTEASES"/>
    <property type="match status" value="1"/>
</dbReference>
<feature type="active site" evidence="2">
    <location>
        <position position="330"/>
    </location>
</feature>
<proteinExistence type="inferred from homology"/>
<evidence type="ECO:0000313" key="5">
    <source>
        <dbReference type="Proteomes" id="UP000813463"/>
    </source>
</evidence>
<evidence type="ECO:0000313" key="6">
    <source>
        <dbReference type="RefSeq" id="XP_021837377.2"/>
    </source>
</evidence>
<dbReference type="PANTHER" id="PTHR13683:SF826">
    <property type="entry name" value="ASPARTYL PROTEASE FAMILY PROTEIN 1"/>
    <property type="match status" value="1"/>
</dbReference>
<keyword evidence="5" id="KW-1185">Reference proteome</keyword>
<reference evidence="6" key="2">
    <citation type="submission" date="2025-08" db="UniProtKB">
        <authorList>
            <consortium name="RefSeq"/>
        </authorList>
    </citation>
    <scope>IDENTIFICATION</scope>
    <source>
        <tissue evidence="6">Leaf</tissue>
    </source>
</reference>
<evidence type="ECO:0000259" key="4">
    <source>
        <dbReference type="PROSITE" id="PS51767"/>
    </source>
</evidence>
<dbReference type="Pfam" id="PF14543">
    <property type="entry name" value="TAXi_N"/>
    <property type="match status" value="1"/>
</dbReference>
<dbReference type="InterPro" id="IPR033121">
    <property type="entry name" value="PEPTIDASE_A1"/>
</dbReference>
<dbReference type="SUPFAM" id="SSF50630">
    <property type="entry name" value="Acid proteases"/>
    <property type="match status" value="1"/>
</dbReference>
<dbReference type="PRINTS" id="PR00792">
    <property type="entry name" value="PEPSIN"/>
</dbReference>
<evidence type="ECO:0000256" key="3">
    <source>
        <dbReference type="SAM" id="SignalP"/>
    </source>
</evidence>
<dbReference type="Gene3D" id="2.40.70.10">
    <property type="entry name" value="Acid Proteases"/>
    <property type="match status" value="2"/>
</dbReference>
<dbReference type="InterPro" id="IPR021109">
    <property type="entry name" value="Peptidase_aspartic_dom_sf"/>
</dbReference>
<dbReference type="GeneID" id="110777074"/>
<reference evidence="5" key="1">
    <citation type="journal article" date="2021" name="Nat. Commun.">
        <title>Genomic analyses provide insights into spinach domestication and the genetic basis of agronomic traits.</title>
        <authorList>
            <person name="Cai X."/>
            <person name="Sun X."/>
            <person name="Xu C."/>
            <person name="Sun H."/>
            <person name="Wang X."/>
            <person name="Ge C."/>
            <person name="Zhang Z."/>
            <person name="Wang Q."/>
            <person name="Fei Z."/>
            <person name="Jiao C."/>
            <person name="Wang Q."/>
        </authorList>
    </citation>
    <scope>NUCLEOTIDE SEQUENCE [LARGE SCALE GENOMIC DNA]</scope>
    <source>
        <strain evidence="5">cv. Varoflay</strain>
    </source>
</reference>
<keyword evidence="3" id="KW-0732">Signal</keyword>